<dbReference type="OMA" id="EIANARW"/>
<proteinExistence type="predicted"/>
<dbReference type="STRING" id="2880.D8LRM2"/>
<keyword evidence="1" id="KW-0175">Coiled coil</keyword>
<evidence type="ECO:0000313" key="4">
    <source>
        <dbReference type="Proteomes" id="UP000002630"/>
    </source>
</evidence>
<feature type="compositionally biased region" description="Basic and acidic residues" evidence="2">
    <location>
        <begin position="126"/>
        <end position="155"/>
    </location>
</feature>
<feature type="coiled-coil region" evidence="1">
    <location>
        <begin position="803"/>
        <end position="841"/>
    </location>
</feature>
<dbReference type="Proteomes" id="UP000002630">
    <property type="component" value="Linkage Group LG26"/>
</dbReference>
<dbReference type="EMBL" id="FN648916">
    <property type="protein sequence ID" value="CBN77783.1"/>
    <property type="molecule type" value="Genomic_DNA"/>
</dbReference>
<evidence type="ECO:0000256" key="1">
    <source>
        <dbReference type="SAM" id="Coils"/>
    </source>
</evidence>
<gene>
    <name evidence="3" type="ORF">Esi_0069_0048</name>
</gene>
<evidence type="ECO:0000313" key="3">
    <source>
        <dbReference type="EMBL" id="CBN77783.1"/>
    </source>
</evidence>
<protein>
    <submittedName>
        <fullName evidence="3">Uncharacterized protein</fullName>
    </submittedName>
</protein>
<feature type="region of interest" description="Disordered" evidence="2">
    <location>
        <begin position="124"/>
        <end position="156"/>
    </location>
</feature>
<keyword evidence="4" id="KW-1185">Reference proteome</keyword>
<reference evidence="3 4" key="1">
    <citation type="journal article" date="2010" name="Nature">
        <title>The Ectocarpus genome and the independent evolution of multicellularity in brown algae.</title>
        <authorList>
            <person name="Cock J.M."/>
            <person name="Sterck L."/>
            <person name="Rouze P."/>
            <person name="Scornet D."/>
            <person name="Allen A.E."/>
            <person name="Amoutzias G."/>
            <person name="Anthouard V."/>
            <person name="Artiguenave F."/>
            <person name="Aury J.M."/>
            <person name="Badger J.H."/>
            <person name="Beszteri B."/>
            <person name="Billiau K."/>
            <person name="Bonnet E."/>
            <person name="Bothwell J.H."/>
            <person name="Bowler C."/>
            <person name="Boyen C."/>
            <person name="Brownlee C."/>
            <person name="Carrano C.J."/>
            <person name="Charrier B."/>
            <person name="Cho G.Y."/>
            <person name="Coelho S.M."/>
            <person name="Collen J."/>
            <person name="Corre E."/>
            <person name="Da Silva C."/>
            <person name="Delage L."/>
            <person name="Delaroque N."/>
            <person name="Dittami S.M."/>
            <person name="Doulbeau S."/>
            <person name="Elias M."/>
            <person name="Farnham G."/>
            <person name="Gachon C.M."/>
            <person name="Gschloessl B."/>
            <person name="Heesch S."/>
            <person name="Jabbari K."/>
            <person name="Jubin C."/>
            <person name="Kawai H."/>
            <person name="Kimura K."/>
            <person name="Kloareg B."/>
            <person name="Kupper F.C."/>
            <person name="Lang D."/>
            <person name="Le Bail A."/>
            <person name="Leblanc C."/>
            <person name="Lerouge P."/>
            <person name="Lohr M."/>
            <person name="Lopez P.J."/>
            <person name="Martens C."/>
            <person name="Maumus F."/>
            <person name="Michel G."/>
            <person name="Miranda-Saavedra D."/>
            <person name="Morales J."/>
            <person name="Moreau H."/>
            <person name="Motomura T."/>
            <person name="Nagasato C."/>
            <person name="Napoli C.A."/>
            <person name="Nelson D.R."/>
            <person name="Nyvall-Collen P."/>
            <person name="Peters A.F."/>
            <person name="Pommier C."/>
            <person name="Potin P."/>
            <person name="Poulain J."/>
            <person name="Quesneville H."/>
            <person name="Read B."/>
            <person name="Rensing S.A."/>
            <person name="Ritter A."/>
            <person name="Rousvoal S."/>
            <person name="Samanta M."/>
            <person name="Samson G."/>
            <person name="Schroeder D.C."/>
            <person name="Segurens B."/>
            <person name="Strittmatter M."/>
            <person name="Tonon T."/>
            <person name="Tregear J.W."/>
            <person name="Valentin K."/>
            <person name="von Dassow P."/>
            <person name="Yamagishi T."/>
            <person name="Van de Peer Y."/>
            <person name="Wincker P."/>
        </authorList>
    </citation>
    <scope>NUCLEOTIDE SEQUENCE [LARGE SCALE GENOMIC DNA]</scope>
    <source>
        <strain evidence="4">Ec32 / CCAP1310/4</strain>
    </source>
</reference>
<evidence type="ECO:0000256" key="2">
    <source>
        <dbReference type="SAM" id="MobiDB-lite"/>
    </source>
</evidence>
<dbReference type="EMBL" id="FN649751">
    <property type="protein sequence ID" value="CBN77783.1"/>
    <property type="molecule type" value="Genomic_DNA"/>
</dbReference>
<feature type="coiled-coil region" evidence="1">
    <location>
        <begin position="407"/>
        <end position="434"/>
    </location>
</feature>
<dbReference type="AlphaFoldDB" id="D8LRM2"/>
<feature type="compositionally biased region" description="Polar residues" evidence="2">
    <location>
        <begin position="690"/>
        <end position="704"/>
    </location>
</feature>
<feature type="compositionally biased region" description="Basic and acidic residues" evidence="2">
    <location>
        <begin position="758"/>
        <end position="790"/>
    </location>
</feature>
<feature type="compositionally biased region" description="Gly residues" evidence="2">
    <location>
        <begin position="710"/>
        <end position="726"/>
    </location>
</feature>
<sequence length="857" mass="95209">MDGTRAPPSEPAKGDQDSLLPDEDVVTKLQQGQAVKADVREALARLASALSSVSDNDTIIRTVKHRFDERKEARADLWRVTEEARAEKERRDCLNKAQADRESALQNEVERLERAVKIAENSCTDTQREGERAAASADKEISRLREKSSSAEKDAATWQQRANAGELRLESMTAEVSALHEAMAGLHGEMGAVQRELDGTKTSQDKLAADLSRAEGRYRKSQEACLSTIAKAKDAEKRLRKETEERERVSAELEKLVQMSKEEETKNVTLTAEIKRLKESEGVHRSGSDKLNATNRELNALLQSLSTDLEEAKAAGESSGKRAEALAHEVGVKEGDVQRVREALAATEARLAASGRDKELLKEALSKSSAEAHAKTAEFDRQRGELDLLEREKHDLVLDVQERVRVHKEATADAERYRERLEQAENRLKEGESATLAAELSRKKTLDELGEARRGTVMQDERIEALRSELTTLRRTLEQTTEAAKARDRESAQRLVQLSQANAKLSSESTSARARVIDAEEAVEKAGQDAQEAAKAQAKLEDDGRRAADSVQRLEEELEIANARWKAAQGQLVAANRREKEFAEEARRRMREALESKDKEKVTALREMETHADRRFMEAEASHRAVERNHDRALVAIREEAKKKLLEEEARRVREVSDARKKSKAVVEALQTLQGELTQSEAKGSGLERQVSQLSARMSRAGSSSVAPAGGNGGDGSSASGNGGVGMERDGRGSSGARGSEVTEAEMTSLRRQMKAATEAKETAQRSALEARLRADEETKKRSSLEESLCRKESDMLAALERLNQLKIRQKEVEEHAREGEEDLRSLVRQRESEIESLTRRFVTSMTPRVSNKANVE</sequence>
<feature type="region of interest" description="Disordered" evidence="2">
    <location>
        <begin position="680"/>
        <end position="790"/>
    </location>
</feature>
<accession>D8LRM2</accession>
<feature type="coiled-coil region" evidence="1">
    <location>
        <begin position="232"/>
        <end position="315"/>
    </location>
</feature>
<organism evidence="3 4">
    <name type="scientific">Ectocarpus siliculosus</name>
    <name type="common">Brown alga</name>
    <name type="synonym">Conferva siliculosa</name>
    <dbReference type="NCBI Taxonomy" id="2880"/>
    <lineage>
        <taxon>Eukaryota</taxon>
        <taxon>Sar</taxon>
        <taxon>Stramenopiles</taxon>
        <taxon>Ochrophyta</taxon>
        <taxon>PX clade</taxon>
        <taxon>Phaeophyceae</taxon>
        <taxon>Ectocarpales</taxon>
        <taxon>Ectocarpaceae</taxon>
        <taxon>Ectocarpus</taxon>
    </lineage>
</organism>
<feature type="region of interest" description="Disordered" evidence="2">
    <location>
        <begin position="1"/>
        <end position="21"/>
    </location>
</feature>
<feature type="coiled-coil region" evidence="1">
    <location>
        <begin position="523"/>
        <end position="603"/>
    </location>
</feature>
<name>D8LRM2_ECTSI</name>
<dbReference type="InParanoid" id="D8LRM2"/>